<evidence type="ECO:0000256" key="6">
    <source>
        <dbReference type="ARBA" id="ARBA00022723"/>
    </source>
</evidence>
<evidence type="ECO:0000256" key="3">
    <source>
        <dbReference type="ARBA" id="ARBA00008900"/>
    </source>
</evidence>
<name>A0A5N5EHX7_9ACTN</name>
<dbReference type="UniPathway" id="UPA00391"/>
<comment type="caution">
    <text evidence="11">The sequence shown here is derived from an EMBL/GenBank/DDBJ whole genome shotgun (WGS) entry which is preliminary data.</text>
</comment>
<dbReference type="PANTHER" id="PTHR12589">
    <property type="entry name" value="PYRUVOYL TETRAHYDROBIOPTERIN SYNTHASE"/>
    <property type="match status" value="1"/>
</dbReference>
<dbReference type="EC" id="4.1.2.50" evidence="4"/>
<dbReference type="InterPro" id="IPR007115">
    <property type="entry name" value="6-PTP_synth/QueD"/>
</dbReference>
<evidence type="ECO:0000256" key="4">
    <source>
        <dbReference type="ARBA" id="ARBA00012982"/>
    </source>
</evidence>
<evidence type="ECO:0000256" key="7">
    <source>
        <dbReference type="ARBA" id="ARBA00022833"/>
    </source>
</evidence>
<dbReference type="GO" id="GO:0046872">
    <property type="term" value="F:metal ion binding"/>
    <property type="evidence" value="ECO:0007669"/>
    <property type="project" value="UniProtKB-KW"/>
</dbReference>
<dbReference type="RefSeq" id="WP_151513628.1">
    <property type="nucleotide sequence ID" value="NZ_VYUA01000056.1"/>
</dbReference>
<dbReference type="AlphaFoldDB" id="A0A5N5EHX7"/>
<evidence type="ECO:0000256" key="10">
    <source>
        <dbReference type="ARBA" id="ARBA00048807"/>
    </source>
</evidence>
<accession>A0A5N5EHX7</accession>
<gene>
    <name evidence="11" type="ORF">F5983_33665</name>
</gene>
<dbReference type="EMBL" id="VYUA01000056">
    <property type="protein sequence ID" value="KAB2588182.1"/>
    <property type="molecule type" value="Genomic_DNA"/>
</dbReference>
<dbReference type="GO" id="GO:0070497">
    <property type="term" value="F:6-carboxytetrahydropterin synthase activity"/>
    <property type="evidence" value="ECO:0007669"/>
    <property type="project" value="UniProtKB-EC"/>
</dbReference>
<evidence type="ECO:0000256" key="5">
    <source>
        <dbReference type="ARBA" id="ARBA00018141"/>
    </source>
</evidence>
<sequence>MNTSATPTRVTPTIGVGASWRIGKQFRFEATRQLNGRADGHSFTAEAVLGGLELDPVGFVIDFGRLSALRRHIDDRLDHQCLNDRVPDASDEGLAAYLTDWARTHLPDDAAESLVDVRIRTGRRRGPAAGFAVEFEAAHHLEGLPAGHPCARRHGHSYLVSAADADGCSVPVPEELAWHIGKVLDGSVLNESLDINPTTEHLARYLSNWMDRGPATIRVSETESSWAQYTRSRS</sequence>
<comment type="similarity">
    <text evidence="3">Belongs to the PTPS family. QueD subfamily.</text>
</comment>
<dbReference type="SUPFAM" id="SSF55620">
    <property type="entry name" value="Tetrahydrobiopterin biosynthesis enzymes-like"/>
    <property type="match status" value="2"/>
</dbReference>
<dbReference type="Gene3D" id="3.30.479.10">
    <property type="entry name" value="6-pyruvoyl tetrahydropterin synthase/QueD"/>
    <property type="match status" value="2"/>
</dbReference>
<proteinExistence type="inferred from homology"/>
<evidence type="ECO:0000256" key="2">
    <source>
        <dbReference type="ARBA" id="ARBA00005061"/>
    </source>
</evidence>
<evidence type="ECO:0000256" key="9">
    <source>
        <dbReference type="ARBA" id="ARBA00031449"/>
    </source>
</evidence>
<reference evidence="11 12" key="1">
    <citation type="submission" date="2019-09" db="EMBL/GenBank/DDBJ databases">
        <authorList>
            <person name="Liu P."/>
        </authorList>
    </citation>
    <scope>NUCLEOTIDE SEQUENCE [LARGE SCALE GENOMIC DNA]</scope>
    <source>
        <strain evidence="11 12">TRM68085</strain>
    </source>
</reference>
<evidence type="ECO:0000313" key="12">
    <source>
        <dbReference type="Proteomes" id="UP000326907"/>
    </source>
</evidence>
<protein>
    <recommendedName>
        <fullName evidence="5">6-carboxy-5,6,7,8-tetrahydropterin synthase</fullName>
        <ecNumber evidence="4">4.1.2.50</ecNumber>
    </recommendedName>
    <alternativeName>
        <fullName evidence="9">Queuosine biosynthesis protein QueD</fullName>
    </alternativeName>
</protein>
<comment type="pathway">
    <text evidence="2">Purine metabolism; 7-cyano-7-deazaguanine biosynthesis.</text>
</comment>
<dbReference type="PANTHER" id="PTHR12589:SF7">
    <property type="entry name" value="6-PYRUVOYL TETRAHYDROBIOPTERIN SYNTHASE"/>
    <property type="match status" value="1"/>
</dbReference>
<comment type="catalytic activity">
    <reaction evidence="10">
        <text>7,8-dihydroneopterin 3'-triphosphate + H2O = 6-carboxy-5,6,7,8-tetrahydropterin + triphosphate + acetaldehyde + 2 H(+)</text>
        <dbReference type="Rhea" id="RHEA:27966"/>
        <dbReference type="ChEBI" id="CHEBI:15343"/>
        <dbReference type="ChEBI" id="CHEBI:15377"/>
        <dbReference type="ChEBI" id="CHEBI:15378"/>
        <dbReference type="ChEBI" id="CHEBI:18036"/>
        <dbReference type="ChEBI" id="CHEBI:58462"/>
        <dbReference type="ChEBI" id="CHEBI:61032"/>
        <dbReference type="EC" id="4.1.2.50"/>
    </reaction>
</comment>
<dbReference type="Pfam" id="PF01242">
    <property type="entry name" value="PTPS"/>
    <property type="match status" value="2"/>
</dbReference>
<comment type="cofactor">
    <cofactor evidence="1">
        <name>Zn(2+)</name>
        <dbReference type="ChEBI" id="CHEBI:29105"/>
    </cofactor>
</comment>
<keyword evidence="12" id="KW-1185">Reference proteome</keyword>
<dbReference type="InterPro" id="IPR038418">
    <property type="entry name" value="6-PTP_synth/QueD_sf"/>
</dbReference>
<keyword evidence="7" id="KW-0862">Zinc</keyword>
<keyword evidence="6" id="KW-0479">Metal-binding</keyword>
<organism evidence="11 12">
    <name type="scientific">Streptomyces arboris</name>
    <dbReference type="NCBI Taxonomy" id="2600619"/>
    <lineage>
        <taxon>Bacteria</taxon>
        <taxon>Bacillati</taxon>
        <taxon>Actinomycetota</taxon>
        <taxon>Actinomycetes</taxon>
        <taxon>Kitasatosporales</taxon>
        <taxon>Streptomycetaceae</taxon>
        <taxon>Streptomyces</taxon>
    </lineage>
</organism>
<dbReference type="Proteomes" id="UP000326907">
    <property type="component" value="Unassembled WGS sequence"/>
</dbReference>
<evidence type="ECO:0000256" key="1">
    <source>
        <dbReference type="ARBA" id="ARBA00001947"/>
    </source>
</evidence>
<evidence type="ECO:0000256" key="8">
    <source>
        <dbReference type="ARBA" id="ARBA00023239"/>
    </source>
</evidence>
<keyword evidence="8" id="KW-0456">Lyase</keyword>
<evidence type="ECO:0000313" key="11">
    <source>
        <dbReference type="EMBL" id="KAB2588182.1"/>
    </source>
</evidence>